<feature type="compositionally biased region" description="Basic and acidic residues" evidence="4">
    <location>
        <begin position="166"/>
        <end position="184"/>
    </location>
</feature>
<sequence length="184" mass="19666">MSETITVRGFLGGEVDEFITPQGLPISNFRLGCTPRRYDRKTERWVNGETNWYTVSAFRQLAQNVKSSLSKGDPVLVTGRLRVRQWENEKGQRGTSVEIDAEAVGHDLTFGSGSFTRLGGSSSGEDSSRGGTGEHAETAGESSGESPSSAADSVWGVAASSSDSGDSEHSPSTEEARETEKAPF</sequence>
<name>A0A7Z0J3Z6_9MICC</name>
<feature type="compositionally biased region" description="Basic and acidic residues" evidence="4">
    <location>
        <begin position="126"/>
        <end position="138"/>
    </location>
</feature>
<gene>
    <name evidence="5" type="ORF">HNR11_002299</name>
</gene>
<evidence type="ECO:0000256" key="2">
    <source>
        <dbReference type="HAMAP-Rule" id="MF_00984"/>
    </source>
</evidence>
<evidence type="ECO:0000256" key="4">
    <source>
        <dbReference type="SAM" id="MobiDB-lite"/>
    </source>
</evidence>
<comment type="caution">
    <text evidence="2">Lacks conserved residue(s) required for the propagation of feature annotation.</text>
</comment>
<feature type="region of interest" description="Disordered" evidence="4">
    <location>
        <begin position="111"/>
        <end position="184"/>
    </location>
</feature>
<dbReference type="NCBIfam" id="TIGR00621">
    <property type="entry name" value="ssb"/>
    <property type="match status" value="1"/>
</dbReference>
<keyword evidence="1 2" id="KW-0238">DNA-binding</keyword>
<dbReference type="InterPro" id="IPR012340">
    <property type="entry name" value="NA-bd_OB-fold"/>
</dbReference>
<evidence type="ECO:0000256" key="3">
    <source>
        <dbReference type="RuleBase" id="RU000524"/>
    </source>
</evidence>
<accession>A0A7Z0J3Z6</accession>
<dbReference type="GO" id="GO:0003697">
    <property type="term" value="F:single-stranded DNA binding"/>
    <property type="evidence" value="ECO:0007669"/>
    <property type="project" value="UniProtKB-UniRule"/>
</dbReference>
<dbReference type="InterPro" id="IPR000424">
    <property type="entry name" value="Primosome_PriB/ssb"/>
</dbReference>
<feature type="compositionally biased region" description="Low complexity" evidence="4">
    <location>
        <begin position="139"/>
        <end position="164"/>
    </location>
</feature>
<reference evidence="5 6" key="1">
    <citation type="submission" date="2020-07" db="EMBL/GenBank/DDBJ databases">
        <title>Sequencing the genomes of 1000 actinobacteria strains.</title>
        <authorList>
            <person name="Klenk H.-P."/>
        </authorList>
    </citation>
    <scope>NUCLEOTIDE SEQUENCE [LARGE SCALE GENOMIC DNA]</scope>
    <source>
        <strain evidence="5 6">DSM 15664</strain>
    </source>
</reference>
<evidence type="ECO:0000313" key="5">
    <source>
        <dbReference type="EMBL" id="NYJ17765.1"/>
    </source>
</evidence>
<dbReference type="InterPro" id="IPR011344">
    <property type="entry name" value="ssDNA-bd"/>
</dbReference>
<keyword evidence="6" id="KW-1185">Reference proteome</keyword>
<protein>
    <recommendedName>
        <fullName evidence="2 3">Single-stranded DNA-binding protein</fullName>
        <shortName evidence="2">SSB</shortName>
    </recommendedName>
</protein>
<dbReference type="RefSeq" id="WP_179442476.1">
    <property type="nucleotide sequence ID" value="NZ_BAAALK010000002.1"/>
</dbReference>
<organism evidence="5 6">
    <name type="scientific">Nesterenkonia sandarakina</name>
    <dbReference type="NCBI Taxonomy" id="272918"/>
    <lineage>
        <taxon>Bacteria</taxon>
        <taxon>Bacillati</taxon>
        <taxon>Actinomycetota</taxon>
        <taxon>Actinomycetes</taxon>
        <taxon>Micrococcales</taxon>
        <taxon>Micrococcaceae</taxon>
        <taxon>Nesterenkonia</taxon>
    </lineage>
</organism>
<dbReference type="Proteomes" id="UP000560069">
    <property type="component" value="Unassembled WGS sequence"/>
</dbReference>
<comment type="subunit">
    <text evidence="2">Homotetramer.</text>
</comment>
<dbReference type="AlphaFoldDB" id="A0A7Z0J3Z6"/>
<dbReference type="Pfam" id="PF00436">
    <property type="entry name" value="SSB"/>
    <property type="match status" value="1"/>
</dbReference>
<proteinExistence type="inferred from homology"/>
<dbReference type="EMBL" id="JACCFQ010000001">
    <property type="protein sequence ID" value="NYJ17765.1"/>
    <property type="molecule type" value="Genomic_DNA"/>
</dbReference>
<dbReference type="GO" id="GO:0009295">
    <property type="term" value="C:nucleoid"/>
    <property type="evidence" value="ECO:0007669"/>
    <property type="project" value="TreeGrafter"/>
</dbReference>
<comment type="caution">
    <text evidence="5">The sequence shown here is derived from an EMBL/GenBank/DDBJ whole genome shotgun (WGS) entry which is preliminary data.</text>
</comment>
<dbReference type="HAMAP" id="MF_00984">
    <property type="entry name" value="SSB"/>
    <property type="match status" value="1"/>
</dbReference>
<dbReference type="PANTHER" id="PTHR10302">
    <property type="entry name" value="SINGLE-STRANDED DNA-BINDING PROTEIN"/>
    <property type="match status" value="1"/>
</dbReference>
<dbReference type="Gene3D" id="2.40.50.140">
    <property type="entry name" value="Nucleic acid-binding proteins"/>
    <property type="match status" value="1"/>
</dbReference>
<evidence type="ECO:0000313" key="6">
    <source>
        <dbReference type="Proteomes" id="UP000560069"/>
    </source>
</evidence>
<dbReference type="GO" id="GO:0006260">
    <property type="term" value="P:DNA replication"/>
    <property type="evidence" value="ECO:0007669"/>
    <property type="project" value="InterPro"/>
</dbReference>
<evidence type="ECO:0000256" key="1">
    <source>
        <dbReference type="ARBA" id="ARBA00023125"/>
    </source>
</evidence>
<dbReference type="SUPFAM" id="SSF50249">
    <property type="entry name" value="Nucleic acid-binding proteins"/>
    <property type="match status" value="1"/>
</dbReference>
<dbReference type="PANTHER" id="PTHR10302:SF27">
    <property type="entry name" value="SINGLE-STRANDED DNA-BINDING PROTEIN"/>
    <property type="match status" value="1"/>
</dbReference>
<dbReference type="CDD" id="cd04496">
    <property type="entry name" value="SSB_OBF"/>
    <property type="match status" value="1"/>
</dbReference>
<dbReference type="PROSITE" id="PS50935">
    <property type="entry name" value="SSB"/>
    <property type="match status" value="1"/>
</dbReference>